<comment type="similarity">
    <text evidence="3 8">Belongs to the methylenetetrahydrofolate reductase family.</text>
</comment>
<evidence type="ECO:0000256" key="3">
    <source>
        <dbReference type="ARBA" id="ARBA00006743"/>
    </source>
</evidence>
<evidence type="ECO:0000256" key="7">
    <source>
        <dbReference type="ARBA" id="ARBA00048628"/>
    </source>
</evidence>
<dbReference type="KEGG" id="dau:Daud_0880"/>
<dbReference type="UniPathway" id="UPA00193"/>
<dbReference type="GO" id="GO:0005829">
    <property type="term" value="C:cytosol"/>
    <property type="evidence" value="ECO:0007669"/>
    <property type="project" value="TreeGrafter"/>
</dbReference>
<evidence type="ECO:0000313" key="9">
    <source>
        <dbReference type="EMBL" id="ACA59393.1"/>
    </source>
</evidence>
<comment type="cofactor">
    <cofactor evidence="1 8">
        <name>FAD</name>
        <dbReference type="ChEBI" id="CHEBI:57692"/>
    </cofactor>
</comment>
<keyword evidence="6 8" id="KW-0560">Oxidoreductase</keyword>
<dbReference type="RefSeq" id="WP_012301979.1">
    <property type="nucleotide sequence ID" value="NC_010424.1"/>
</dbReference>
<dbReference type="GO" id="GO:0035999">
    <property type="term" value="P:tetrahydrofolate interconversion"/>
    <property type="evidence" value="ECO:0007669"/>
    <property type="project" value="UniProtKB-UniPathway"/>
</dbReference>
<dbReference type="GO" id="GO:0009086">
    <property type="term" value="P:methionine biosynthetic process"/>
    <property type="evidence" value="ECO:0007669"/>
    <property type="project" value="TreeGrafter"/>
</dbReference>
<dbReference type="STRING" id="477974.Daud_0880"/>
<dbReference type="PANTHER" id="PTHR45754:SF3">
    <property type="entry name" value="METHYLENETETRAHYDROFOLATE REDUCTASE (NADPH)"/>
    <property type="match status" value="1"/>
</dbReference>
<evidence type="ECO:0000256" key="5">
    <source>
        <dbReference type="ARBA" id="ARBA00022827"/>
    </source>
</evidence>
<name>B1I327_DESAP</name>
<comment type="catalytic activity">
    <reaction evidence="7">
        <text>(6S)-5-methyl-5,6,7,8-tetrahydrofolate + NAD(+) = (6R)-5,10-methylene-5,6,7,8-tetrahydrofolate + NADH + H(+)</text>
        <dbReference type="Rhea" id="RHEA:19821"/>
        <dbReference type="ChEBI" id="CHEBI:15378"/>
        <dbReference type="ChEBI" id="CHEBI:15636"/>
        <dbReference type="ChEBI" id="CHEBI:18608"/>
        <dbReference type="ChEBI" id="CHEBI:57540"/>
        <dbReference type="ChEBI" id="CHEBI:57945"/>
        <dbReference type="EC" id="1.5.1.54"/>
    </reaction>
    <physiologicalReaction direction="right-to-left" evidence="7">
        <dbReference type="Rhea" id="RHEA:19823"/>
    </physiologicalReaction>
</comment>
<dbReference type="Pfam" id="PF02219">
    <property type="entry name" value="MTHFR"/>
    <property type="match status" value="1"/>
</dbReference>
<reference evidence="9 10" key="2">
    <citation type="journal article" date="2008" name="Science">
        <title>Environmental genomics reveals a single-species ecosystem deep within Earth.</title>
        <authorList>
            <person name="Chivian D."/>
            <person name="Brodie E.L."/>
            <person name="Alm E.J."/>
            <person name="Culley D.E."/>
            <person name="Dehal P.S."/>
            <person name="Desantis T.Z."/>
            <person name="Gihring T.M."/>
            <person name="Lapidus A."/>
            <person name="Lin L.H."/>
            <person name="Lowry S.R."/>
            <person name="Moser D.P."/>
            <person name="Richardson P.M."/>
            <person name="Southam G."/>
            <person name="Wanger G."/>
            <person name="Pratt L.M."/>
            <person name="Andersen G.L."/>
            <person name="Hazen T.C."/>
            <person name="Brockman F.J."/>
            <person name="Arkin A.P."/>
            <person name="Onstott T.C."/>
        </authorList>
    </citation>
    <scope>NUCLEOTIDE SEQUENCE [LARGE SCALE GENOMIC DNA]</scope>
    <source>
        <strain evidence="9 10">MP104C</strain>
    </source>
</reference>
<protein>
    <recommendedName>
        <fullName evidence="8">Methylenetetrahydrofolate reductase</fullName>
    </recommendedName>
</protein>
<dbReference type="AlphaFoldDB" id="B1I327"/>
<accession>B1I327</accession>
<dbReference type="EMBL" id="CP000860">
    <property type="protein sequence ID" value="ACA59393.1"/>
    <property type="molecule type" value="Genomic_DNA"/>
</dbReference>
<dbReference type="Gene3D" id="3.20.20.220">
    <property type="match status" value="1"/>
</dbReference>
<reference evidence="10" key="1">
    <citation type="submission" date="2007-10" db="EMBL/GenBank/DDBJ databases">
        <title>Complete sequence of chromosome of Desulforudis audaxviator MP104C.</title>
        <authorList>
            <person name="Copeland A."/>
            <person name="Lucas S."/>
            <person name="Lapidus A."/>
            <person name="Barry K."/>
            <person name="Glavina del Rio T."/>
            <person name="Dalin E."/>
            <person name="Tice H."/>
            <person name="Bruce D."/>
            <person name="Pitluck S."/>
            <person name="Lowry S.R."/>
            <person name="Larimer F."/>
            <person name="Land M.L."/>
            <person name="Hauser L."/>
            <person name="Kyrpides N."/>
            <person name="Ivanova N.N."/>
            <person name="Richardson P."/>
        </authorList>
    </citation>
    <scope>NUCLEOTIDE SEQUENCE [LARGE SCALE GENOMIC DNA]</scope>
    <source>
        <strain evidence="10">MP104C</strain>
    </source>
</reference>
<proteinExistence type="inferred from homology"/>
<keyword evidence="5 8" id="KW-0274">FAD</keyword>
<evidence type="ECO:0000256" key="1">
    <source>
        <dbReference type="ARBA" id="ARBA00001974"/>
    </source>
</evidence>
<evidence type="ECO:0000313" key="10">
    <source>
        <dbReference type="Proteomes" id="UP000008544"/>
    </source>
</evidence>
<gene>
    <name evidence="9" type="ordered locus">Daud_0880</name>
</gene>
<dbReference type="CDD" id="cd00537">
    <property type="entry name" value="MTHFR"/>
    <property type="match status" value="1"/>
</dbReference>
<sequence>MRGVSGLARLLGAGHFVVTCEVGPPKGVNVDGLTEKAALLKSFVDAANVTDCQTAVVRLSSIAACVHLAAMGLEPVVQMTARDRNRIAVQSDLLGAYSLGIRNVLCLTGDHQKFGNHPGAKGVFDLDSVQMVEMVRRLGAPGEFQCGEPVCGEPPVFFVGAVENPCAEPLELRVRRLEKKIRAGARFVQTQCVYDLDRFRHFMGLVRARGLHEHAHILAGVTPLKSVRMARFMRDAVAGVYVPDEVVARIEAAADPAAEGVAMCVEQIAALREIEGVAGVHIMAVAWEAIVPEIVRRAGLYPRPADDEPKDRNR</sequence>
<evidence type="ECO:0000256" key="4">
    <source>
        <dbReference type="ARBA" id="ARBA00022630"/>
    </source>
</evidence>
<dbReference type="InterPro" id="IPR003171">
    <property type="entry name" value="Mehydrof_redctse-like"/>
</dbReference>
<dbReference type="Proteomes" id="UP000008544">
    <property type="component" value="Chromosome"/>
</dbReference>
<evidence type="ECO:0000256" key="8">
    <source>
        <dbReference type="RuleBase" id="RU003862"/>
    </source>
</evidence>
<dbReference type="InterPro" id="IPR029041">
    <property type="entry name" value="FAD-linked_oxidoreductase-like"/>
</dbReference>
<keyword evidence="4 8" id="KW-0285">Flavoprotein</keyword>
<dbReference type="eggNOG" id="COG0685">
    <property type="taxonomic scope" value="Bacteria"/>
</dbReference>
<dbReference type="SUPFAM" id="SSF51730">
    <property type="entry name" value="FAD-linked oxidoreductase"/>
    <property type="match status" value="1"/>
</dbReference>
<evidence type="ECO:0000256" key="6">
    <source>
        <dbReference type="ARBA" id="ARBA00023002"/>
    </source>
</evidence>
<dbReference type="OrthoDB" id="9803687at2"/>
<keyword evidence="10" id="KW-1185">Reference proteome</keyword>
<organism evidence="9 10">
    <name type="scientific">Desulforudis audaxviator (strain MP104C)</name>
    <dbReference type="NCBI Taxonomy" id="477974"/>
    <lineage>
        <taxon>Bacteria</taxon>
        <taxon>Bacillati</taxon>
        <taxon>Bacillota</taxon>
        <taxon>Clostridia</taxon>
        <taxon>Thermoanaerobacterales</taxon>
        <taxon>Candidatus Desulforudaceae</taxon>
        <taxon>Candidatus Desulforudis</taxon>
    </lineage>
</organism>
<evidence type="ECO:0000256" key="2">
    <source>
        <dbReference type="ARBA" id="ARBA00004777"/>
    </source>
</evidence>
<comment type="pathway">
    <text evidence="2 8">One-carbon metabolism; tetrahydrofolate interconversion.</text>
</comment>
<dbReference type="HOGENOM" id="CLU_057297_2_0_9"/>
<dbReference type="GO" id="GO:0071949">
    <property type="term" value="F:FAD binding"/>
    <property type="evidence" value="ECO:0007669"/>
    <property type="project" value="TreeGrafter"/>
</dbReference>
<dbReference type="PANTHER" id="PTHR45754">
    <property type="entry name" value="METHYLENETETRAHYDROFOLATE REDUCTASE"/>
    <property type="match status" value="1"/>
</dbReference>
<dbReference type="GO" id="GO:0106312">
    <property type="term" value="F:methylenetetrahydrofolate reductase (NADH) activity"/>
    <property type="evidence" value="ECO:0007669"/>
    <property type="project" value="UniProtKB-EC"/>
</dbReference>